<keyword evidence="2" id="KW-0808">Transferase</keyword>
<sequence>MKVVLFCGGYGMRMRDGVSDLPKPMHP</sequence>
<organism evidence="2 3">
    <name type="scientific">Pseudonocardia yunnanensis</name>
    <dbReference type="NCBI Taxonomy" id="58107"/>
    <lineage>
        <taxon>Bacteria</taxon>
        <taxon>Bacillati</taxon>
        <taxon>Actinomycetota</taxon>
        <taxon>Actinomycetes</taxon>
        <taxon>Pseudonocardiales</taxon>
        <taxon>Pseudonocardiaceae</taxon>
        <taxon>Pseudonocardia</taxon>
    </lineage>
</organism>
<dbReference type="Gene3D" id="3.90.550.10">
    <property type="entry name" value="Spore Coat Polysaccharide Biosynthesis Protein SpsA, Chain A"/>
    <property type="match status" value="1"/>
</dbReference>
<dbReference type="EMBL" id="JBHUCO010000026">
    <property type="protein sequence ID" value="MFD1520666.1"/>
    <property type="molecule type" value="Genomic_DNA"/>
</dbReference>
<reference evidence="2" key="3">
    <citation type="submission" date="2024-09" db="EMBL/GenBank/DDBJ databases">
        <authorList>
            <person name="Sun Q."/>
            <person name="Mori K."/>
        </authorList>
    </citation>
    <scope>NUCLEOTIDE SEQUENCE</scope>
    <source>
        <strain evidence="2">CGMCC 4.1542</strain>
    </source>
</reference>
<accession>A0ABW4FAY3</accession>
<dbReference type="Proteomes" id="UP001597114">
    <property type="component" value="Unassembled WGS sequence"/>
</dbReference>
<proteinExistence type="predicted"/>
<feature type="non-terminal residue" evidence="2">
    <location>
        <position position="27"/>
    </location>
</feature>
<evidence type="ECO:0000313" key="2">
    <source>
        <dbReference type="EMBL" id="MFD1524220.1"/>
    </source>
</evidence>
<dbReference type="SUPFAM" id="SSF53448">
    <property type="entry name" value="Nucleotide-diphospho-sugar transferases"/>
    <property type="match status" value="1"/>
</dbReference>
<dbReference type="InterPro" id="IPR029044">
    <property type="entry name" value="Nucleotide-diphossugar_trans"/>
</dbReference>
<protein>
    <submittedName>
        <fullName evidence="2">Glucose-1-phosphate cytidylyltransferase</fullName>
    </submittedName>
</protein>
<keyword evidence="2" id="KW-0548">Nucleotidyltransferase</keyword>
<keyword evidence="3" id="KW-1185">Reference proteome</keyword>
<evidence type="ECO:0000313" key="1">
    <source>
        <dbReference type="EMBL" id="MFD1520666.1"/>
    </source>
</evidence>
<comment type="caution">
    <text evidence="2">The sequence shown here is derived from an EMBL/GenBank/DDBJ whole genome shotgun (WGS) entry which is preliminary data.</text>
</comment>
<reference evidence="2" key="1">
    <citation type="journal article" date="2014" name="Int. J. Syst. Evol. Microbiol.">
        <title>Complete genome of a new Firmicutes species belonging to the dominant human colonic microbiota ('Ruminococcus bicirculans') reveals two chromosomes and a selective capacity to utilize plant glucans.</title>
        <authorList>
            <consortium name="NISC Comparative Sequencing Program"/>
            <person name="Wegmann U."/>
            <person name="Louis P."/>
            <person name="Goesmann A."/>
            <person name="Henrissat B."/>
            <person name="Duncan S.H."/>
            <person name="Flint H.J."/>
        </authorList>
    </citation>
    <scope>NUCLEOTIDE SEQUENCE</scope>
    <source>
        <strain evidence="2">CGMCC 4.1542</strain>
    </source>
</reference>
<gene>
    <name evidence="1" type="ORF">ACFSJD_24440</name>
    <name evidence="2" type="ORF">ACFSJD_42500</name>
</gene>
<dbReference type="GO" id="GO:0016779">
    <property type="term" value="F:nucleotidyltransferase activity"/>
    <property type="evidence" value="ECO:0007669"/>
    <property type="project" value="UniProtKB-KW"/>
</dbReference>
<reference evidence="3" key="2">
    <citation type="journal article" date="2019" name="Int. J. Syst. Evol. Microbiol.">
        <title>The Global Catalogue of Microorganisms (GCM) 10K type strain sequencing project: providing services to taxonomists for standard genome sequencing and annotation.</title>
        <authorList>
            <consortium name="The Broad Institute Genomics Platform"/>
            <consortium name="The Broad Institute Genome Sequencing Center for Infectious Disease"/>
            <person name="Wu L."/>
            <person name="Ma J."/>
        </authorList>
    </citation>
    <scope>NUCLEOTIDE SEQUENCE [LARGE SCALE GENOMIC DNA]</scope>
    <source>
        <strain evidence="3">CCM 7043</strain>
    </source>
</reference>
<dbReference type="EMBL" id="JBHUCO010000078">
    <property type="protein sequence ID" value="MFD1524220.1"/>
    <property type="molecule type" value="Genomic_DNA"/>
</dbReference>
<name>A0ABW4FAY3_9PSEU</name>
<evidence type="ECO:0000313" key="3">
    <source>
        <dbReference type="Proteomes" id="UP001597114"/>
    </source>
</evidence>